<dbReference type="Pfam" id="PF00249">
    <property type="entry name" value="Myb_DNA-binding"/>
    <property type="match status" value="2"/>
</dbReference>
<sequence length="180" mass="21143">MTFTSDDYSGDEKMSSPMADCKSKRIKFTPEEDFILEQQVAKYGARKWNTIAQALPGRTSRQCRDRYMNYLEKGLTNEPWSSEDDRLLEQLFAVYGTKWSQIAKYFAGRSSNNIKNRWYTHLQKRFKPKLRIRQNISLPTMEKKTKLPAFQIDFGESSGIDSFLCEIRRKAQHSIQAYIE</sequence>
<dbReference type="InterPro" id="IPR009057">
    <property type="entry name" value="Homeodomain-like_sf"/>
</dbReference>
<dbReference type="STRING" id="5722.A2FLG7"/>
<dbReference type="GO" id="GO:0006355">
    <property type="term" value="P:regulation of DNA-templated transcription"/>
    <property type="evidence" value="ECO:0000318"/>
    <property type="project" value="GO_Central"/>
</dbReference>
<dbReference type="OrthoDB" id="2143914at2759"/>
<evidence type="ECO:0000256" key="3">
    <source>
        <dbReference type="ARBA" id="ARBA00023163"/>
    </source>
</evidence>
<reference evidence="7" key="2">
    <citation type="journal article" date="2007" name="Science">
        <title>Draft genome sequence of the sexually transmitted pathogen Trichomonas vaginalis.</title>
        <authorList>
            <person name="Carlton J.M."/>
            <person name="Hirt R.P."/>
            <person name="Silva J.C."/>
            <person name="Delcher A.L."/>
            <person name="Schatz M."/>
            <person name="Zhao Q."/>
            <person name="Wortman J.R."/>
            <person name="Bidwell S.L."/>
            <person name="Alsmark U.C.M."/>
            <person name="Besteiro S."/>
            <person name="Sicheritz-Ponten T."/>
            <person name="Noel C.J."/>
            <person name="Dacks J.B."/>
            <person name="Foster P.G."/>
            <person name="Simillion C."/>
            <person name="Van de Peer Y."/>
            <person name="Miranda-Saavedra D."/>
            <person name="Barton G.J."/>
            <person name="Westrop G.D."/>
            <person name="Mueller S."/>
            <person name="Dessi D."/>
            <person name="Fiori P.L."/>
            <person name="Ren Q."/>
            <person name="Paulsen I."/>
            <person name="Zhang H."/>
            <person name="Bastida-Corcuera F.D."/>
            <person name="Simoes-Barbosa A."/>
            <person name="Brown M.T."/>
            <person name="Hayes R.D."/>
            <person name="Mukherjee M."/>
            <person name="Okumura C.Y."/>
            <person name="Schneider R."/>
            <person name="Smith A.J."/>
            <person name="Vanacova S."/>
            <person name="Villalvazo M."/>
            <person name="Haas B.J."/>
            <person name="Pertea M."/>
            <person name="Feldblyum T.V."/>
            <person name="Utterback T.R."/>
            <person name="Shu C.L."/>
            <person name="Osoegawa K."/>
            <person name="de Jong P.J."/>
            <person name="Hrdy I."/>
            <person name="Horvathova L."/>
            <person name="Zubacova Z."/>
            <person name="Dolezal P."/>
            <person name="Malik S.B."/>
            <person name="Logsdon J.M. Jr."/>
            <person name="Henze K."/>
            <person name="Gupta A."/>
            <person name="Wang C.C."/>
            <person name="Dunne R.L."/>
            <person name="Upcroft J.A."/>
            <person name="Upcroft P."/>
            <person name="White O."/>
            <person name="Salzberg S.L."/>
            <person name="Tang P."/>
            <person name="Chiu C.-H."/>
            <person name="Lee Y.-S."/>
            <person name="Embley T.M."/>
            <person name="Coombs G.H."/>
            <person name="Mottram J.C."/>
            <person name="Tachezy J."/>
            <person name="Fraser-Liggett C.M."/>
            <person name="Johnson P.J."/>
        </authorList>
    </citation>
    <scope>NUCLEOTIDE SEQUENCE [LARGE SCALE GENOMIC DNA]</scope>
    <source>
        <strain evidence="7">G3</strain>
    </source>
</reference>
<dbReference type="RefSeq" id="XP_001307180.1">
    <property type="nucleotide sequence ID" value="XM_001307179.1"/>
</dbReference>
<dbReference type="PROSITE" id="PS50090">
    <property type="entry name" value="MYB_LIKE"/>
    <property type="match status" value="2"/>
</dbReference>
<keyword evidence="4" id="KW-0539">Nucleus</keyword>
<dbReference type="VEuPathDB" id="TrichDB:TVAGG3_0907710"/>
<evidence type="ECO:0000256" key="2">
    <source>
        <dbReference type="ARBA" id="ARBA00023125"/>
    </source>
</evidence>
<evidence type="ECO:0000256" key="4">
    <source>
        <dbReference type="ARBA" id="ARBA00023242"/>
    </source>
</evidence>
<dbReference type="InterPro" id="IPR051575">
    <property type="entry name" value="Myb-like_DNA-bd"/>
</dbReference>
<dbReference type="Gene3D" id="1.10.10.60">
    <property type="entry name" value="Homeodomain-like"/>
    <property type="match status" value="2"/>
</dbReference>
<dbReference type="eggNOG" id="KOG0048">
    <property type="taxonomic scope" value="Eukaryota"/>
</dbReference>
<accession>A2FLG7</accession>
<dbReference type="GO" id="GO:0000978">
    <property type="term" value="F:RNA polymerase II cis-regulatory region sequence-specific DNA binding"/>
    <property type="evidence" value="ECO:0000318"/>
    <property type="project" value="GO_Central"/>
</dbReference>
<dbReference type="PANTHER" id="PTHR46621:SF1">
    <property type="entry name" value="SNRNA-ACTIVATING PROTEIN COMPLEX SUBUNIT 4"/>
    <property type="match status" value="1"/>
</dbReference>
<feature type="domain" description="Myb-like" evidence="5">
    <location>
        <begin position="72"/>
        <end position="122"/>
    </location>
</feature>
<dbReference type="PANTHER" id="PTHR46621">
    <property type="entry name" value="SNRNA-ACTIVATING PROTEIN COMPLEX SUBUNIT 4"/>
    <property type="match status" value="1"/>
</dbReference>
<dbReference type="InParanoid" id="A2FLG7"/>
<reference evidence="7" key="1">
    <citation type="submission" date="2006-10" db="EMBL/GenBank/DDBJ databases">
        <authorList>
            <person name="Amadeo P."/>
            <person name="Zhao Q."/>
            <person name="Wortman J."/>
            <person name="Fraser-Liggett C."/>
            <person name="Carlton J."/>
        </authorList>
    </citation>
    <scope>NUCLEOTIDE SEQUENCE</scope>
    <source>
        <strain evidence="7">G3</strain>
    </source>
</reference>
<evidence type="ECO:0000259" key="5">
    <source>
        <dbReference type="PROSITE" id="PS50090"/>
    </source>
</evidence>
<dbReference type="SMART" id="SM00717">
    <property type="entry name" value="SANT"/>
    <property type="match status" value="2"/>
</dbReference>
<keyword evidence="3" id="KW-0804">Transcription</keyword>
<dbReference type="SMR" id="A2FLG7"/>
<gene>
    <name evidence="7" type="ORF">TVAG_480670</name>
</gene>
<feature type="domain" description="HTH myb-type" evidence="6">
    <location>
        <begin position="24"/>
        <end position="75"/>
    </location>
</feature>
<proteinExistence type="predicted"/>
<evidence type="ECO:0000313" key="7">
    <source>
        <dbReference type="EMBL" id="EAX94250.1"/>
    </source>
</evidence>
<dbReference type="CDD" id="cd00167">
    <property type="entry name" value="SANT"/>
    <property type="match status" value="2"/>
</dbReference>
<dbReference type="VEuPathDB" id="TrichDB:TVAG_480670"/>
<dbReference type="EMBL" id="DS113868">
    <property type="protein sequence ID" value="EAX94250.1"/>
    <property type="molecule type" value="Genomic_DNA"/>
</dbReference>
<dbReference type="KEGG" id="tva:4751979"/>
<feature type="domain" description="HTH myb-type" evidence="6">
    <location>
        <begin position="79"/>
        <end position="126"/>
    </location>
</feature>
<evidence type="ECO:0000313" key="8">
    <source>
        <dbReference type="Proteomes" id="UP000001542"/>
    </source>
</evidence>
<feature type="domain" description="Myb-like" evidence="5">
    <location>
        <begin position="20"/>
        <end position="71"/>
    </location>
</feature>
<dbReference type="InterPro" id="IPR017930">
    <property type="entry name" value="Myb_dom"/>
</dbReference>
<evidence type="ECO:0000259" key="6">
    <source>
        <dbReference type="PROSITE" id="PS51294"/>
    </source>
</evidence>
<dbReference type="SUPFAM" id="SSF46689">
    <property type="entry name" value="Homeodomain-like"/>
    <property type="match status" value="1"/>
</dbReference>
<name>A2FLG7_TRIV3</name>
<dbReference type="PROSITE" id="PS51294">
    <property type="entry name" value="HTH_MYB"/>
    <property type="match status" value="2"/>
</dbReference>
<dbReference type="GO" id="GO:0000981">
    <property type="term" value="F:DNA-binding transcription factor activity, RNA polymerase II-specific"/>
    <property type="evidence" value="ECO:0000318"/>
    <property type="project" value="GO_Central"/>
</dbReference>
<keyword evidence="1" id="KW-0805">Transcription regulation</keyword>
<evidence type="ECO:0000256" key="1">
    <source>
        <dbReference type="ARBA" id="ARBA00023015"/>
    </source>
</evidence>
<dbReference type="Proteomes" id="UP000001542">
    <property type="component" value="Unassembled WGS sequence"/>
</dbReference>
<protein>
    <submittedName>
        <fullName evidence="7">Myb-like DNA-binding domain containing protein</fullName>
    </submittedName>
</protein>
<dbReference type="AlphaFoldDB" id="A2FLG7"/>
<dbReference type="GO" id="GO:0005634">
    <property type="term" value="C:nucleus"/>
    <property type="evidence" value="ECO:0000318"/>
    <property type="project" value="GO_Central"/>
</dbReference>
<organism evidence="7 8">
    <name type="scientific">Trichomonas vaginalis (strain ATCC PRA-98 / G3)</name>
    <dbReference type="NCBI Taxonomy" id="412133"/>
    <lineage>
        <taxon>Eukaryota</taxon>
        <taxon>Metamonada</taxon>
        <taxon>Parabasalia</taxon>
        <taxon>Trichomonadida</taxon>
        <taxon>Trichomonadidae</taxon>
        <taxon>Trichomonas</taxon>
    </lineage>
</organism>
<keyword evidence="8" id="KW-1185">Reference proteome</keyword>
<dbReference type="InterPro" id="IPR001005">
    <property type="entry name" value="SANT/Myb"/>
</dbReference>
<keyword evidence="2 7" id="KW-0238">DNA-binding</keyword>